<dbReference type="EMBL" id="MHWT01000020">
    <property type="protein sequence ID" value="OHB12210.1"/>
    <property type="molecule type" value="Genomic_DNA"/>
</dbReference>
<sequence>MKAIPWEVDEKKFSDAYIAGFFDGDGSLVAILTKQSPQYQRLYRPRIRINFTQHIRHIDMLEKMQKYLNAGKVRVSVAHDQAELVIVDRKDVRRILNKMLPHLILKKKQASIALEILSQFGDNLRTNRISDENYSSILKKIEEIRSLNSKTGGKRKFLSFDPVTTSRTIL</sequence>
<name>A0A1G2US82_9BACT</name>
<evidence type="ECO:0000313" key="3">
    <source>
        <dbReference type="Proteomes" id="UP000176558"/>
    </source>
</evidence>
<dbReference type="GO" id="GO:0004519">
    <property type="term" value="F:endonuclease activity"/>
    <property type="evidence" value="ECO:0007669"/>
    <property type="project" value="InterPro"/>
</dbReference>
<organism evidence="2 3">
    <name type="scientific">Candidatus Zambryskibacteria bacterium RIFCSPLOWO2_12_FULL_39_23</name>
    <dbReference type="NCBI Taxonomy" id="1802776"/>
    <lineage>
        <taxon>Bacteria</taxon>
        <taxon>Candidatus Zambryskiibacteriota</taxon>
    </lineage>
</organism>
<dbReference type="PANTHER" id="PTHR36181">
    <property type="entry name" value="INTRON-ENCODED ENDONUCLEASE AI3-RELATED"/>
    <property type="match status" value="1"/>
</dbReference>
<evidence type="ECO:0000313" key="2">
    <source>
        <dbReference type="EMBL" id="OHB12210.1"/>
    </source>
</evidence>
<dbReference type="SUPFAM" id="SSF55608">
    <property type="entry name" value="Homing endonucleases"/>
    <property type="match status" value="1"/>
</dbReference>
<dbReference type="Proteomes" id="UP000176558">
    <property type="component" value="Unassembled WGS sequence"/>
</dbReference>
<proteinExistence type="predicted"/>
<dbReference type="InterPro" id="IPR004860">
    <property type="entry name" value="LAGLIDADG_dom"/>
</dbReference>
<dbReference type="PANTHER" id="PTHR36181:SF4">
    <property type="entry name" value="LAGLIDADG ENDONUCLEASE"/>
    <property type="match status" value="1"/>
</dbReference>
<gene>
    <name evidence="2" type="ORF">A3G99_00015</name>
</gene>
<dbReference type="InterPro" id="IPR051289">
    <property type="entry name" value="LAGLIDADG_Endonuclease"/>
</dbReference>
<dbReference type="Gene3D" id="3.10.28.10">
    <property type="entry name" value="Homing endonucleases"/>
    <property type="match status" value="1"/>
</dbReference>
<dbReference type="Pfam" id="PF00961">
    <property type="entry name" value="LAGLIDADG_1"/>
    <property type="match status" value="1"/>
</dbReference>
<dbReference type="InterPro" id="IPR027434">
    <property type="entry name" value="Homing_endonucl"/>
</dbReference>
<comment type="caution">
    <text evidence="2">The sequence shown here is derived from an EMBL/GenBank/DDBJ whole genome shotgun (WGS) entry which is preliminary data.</text>
</comment>
<evidence type="ECO:0000259" key="1">
    <source>
        <dbReference type="Pfam" id="PF00961"/>
    </source>
</evidence>
<accession>A0A1G2US82</accession>
<feature type="domain" description="Homing endonuclease LAGLIDADG" evidence="1">
    <location>
        <begin position="18"/>
        <end position="110"/>
    </location>
</feature>
<protein>
    <recommendedName>
        <fullName evidence="1">Homing endonuclease LAGLIDADG domain-containing protein</fullName>
    </recommendedName>
</protein>
<dbReference type="AlphaFoldDB" id="A0A1G2US82"/>
<reference evidence="2 3" key="1">
    <citation type="journal article" date="2016" name="Nat. Commun.">
        <title>Thousands of microbial genomes shed light on interconnected biogeochemical processes in an aquifer system.</title>
        <authorList>
            <person name="Anantharaman K."/>
            <person name="Brown C.T."/>
            <person name="Hug L.A."/>
            <person name="Sharon I."/>
            <person name="Castelle C.J."/>
            <person name="Probst A.J."/>
            <person name="Thomas B.C."/>
            <person name="Singh A."/>
            <person name="Wilkins M.J."/>
            <person name="Karaoz U."/>
            <person name="Brodie E.L."/>
            <person name="Williams K.H."/>
            <person name="Hubbard S.S."/>
            <person name="Banfield J.F."/>
        </authorList>
    </citation>
    <scope>NUCLEOTIDE SEQUENCE [LARGE SCALE GENOMIC DNA]</scope>
</reference>